<dbReference type="Proteomes" id="UP000261640">
    <property type="component" value="Unplaced"/>
</dbReference>
<feature type="region of interest" description="Disordered" evidence="2">
    <location>
        <begin position="689"/>
        <end position="1059"/>
    </location>
</feature>
<organism evidence="3 4">
    <name type="scientific">Mastacembelus armatus</name>
    <name type="common">zig-zag eel</name>
    <dbReference type="NCBI Taxonomy" id="205130"/>
    <lineage>
        <taxon>Eukaryota</taxon>
        <taxon>Metazoa</taxon>
        <taxon>Chordata</taxon>
        <taxon>Craniata</taxon>
        <taxon>Vertebrata</taxon>
        <taxon>Euteleostomi</taxon>
        <taxon>Actinopterygii</taxon>
        <taxon>Neopterygii</taxon>
        <taxon>Teleostei</taxon>
        <taxon>Neoteleostei</taxon>
        <taxon>Acanthomorphata</taxon>
        <taxon>Anabantaria</taxon>
        <taxon>Synbranchiformes</taxon>
        <taxon>Mastacembelidae</taxon>
        <taxon>Mastacembelus</taxon>
    </lineage>
</organism>
<evidence type="ECO:0000256" key="1">
    <source>
        <dbReference type="ARBA" id="ARBA00010090"/>
    </source>
</evidence>
<feature type="compositionally biased region" description="Basic and acidic residues" evidence="2">
    <location>
        <begin position="689"/>
        <end position="756"/>
    </location>
</feature>
<feature type="compositionally biased region" description="Basic and acidic residues" evidence="2">
    <location>
        <begin position="1018"/>
        <end position="1042"/>
    </location>
</feature>
<protein>
    <submittedName>
        <fullName evidence="3">Apolipoprotein L domain containing 1a</fullName>
    </submittedName>
</protein>
<dbReference type="GO" id="GO:0016020">
    <property type="term" value="C:membrane"/>
    <property type="evidence" value="ECO:0007669"/>
    <property type="project" value="TreeGrafter"/>
</dbReference>
<evidence type="ECO:0000256" key="2">
    <source>
        <dbReference type="SAM" id="MobiDB-lite"/>
    </source>
</evidence>
<dbReference type="InParanoid" id="A0A3Q3LRC3"/>
<dbReference type="GO" id="GO:0008289">
    <property type="term" value="F:lipid binding"/>
    <property type="evidence" value="ECO:0007669"/>
    <property type="project" value="InterPro"/>
</dbReference>
<dbReference type="GeneTree" id="ENSGT01030000234599"/>
<dbReference type="GeneID" id="113134833"/>
<dbReference type="PANTHER" id="PTHR14096">
    <property type="entry name" value="APOLIPOPROTEIN L"/>
    <property type="match status" value="1"/>
</dbReference>
<evidence type="ECO:0000313" key="3">
    <source>
        <dbReference type="Ensembl" id="ENSMAMP00000011909.1"/>
    </source>
</evidence>
<dbReference type="RefSeq" id="XP_026170154.1">
    <property type="nucleotide sequence ID" value="XM_026314369.1"/>
</dbReference>
<dbReference type="GO" id="GO:0042157">
    <property type="term" value="P:lipoprotein metabolic process"/>
    <property type="evidence" value="ECO:0007669"/>
    <property type="project" value="InterPro"/>
</dbReference>
<dbReference type="GO" id="GO:0005576">
    <property type="term" value="C:extracellular region"/>
    <property type="evidence" value="ECO:0007669"/>
    <property type="project" value="InterPro"/>
</dbReference>
<sequence>MFGGLLKKSQKPAEAAQTDEVRLSLHSDRSSSDDHVTENSKEKGGFFSGIFRKSPKIPGVGTPGQDESPDNELSTGNDTSPENQPEKSGGLFSRRLRKTHRESSEGTDSPFQDTEAQKELSASSDDLFESNTARVKKRGLAGIFRRSASSDNLFDEDSNTGEDKKLSTSWESLLEAATAKEKTGGLAGIFKKSPKPAPRSVTTKHPLSDSQDLSASCESLTDAAEEKKVGLAGMFRTPPKTLEKQSSVQGSEDVEAPEGGELRHRRTIKKKRRIVSFRVKKTRPHIPKVTLSSQSSDQVPLMKETVELQELDPAQESTVEVQPVEMAAYPTETNPLQTEQDSDELMEWWNTVVGWAEWNETSNFQVRDEEMAVEEVADRVYMAARLFVQLFNQRGASLQHRILELLSLADSADQFHKKTVTAAVGGGVASVVGSVATITGLILAPFTFGTSIIVTAVGISVATAGSITSATANITDTVHSKMDRKKVEKMIQGYQDEMKDIRDCLEFVQEGMDTLQEWDFEKYAESAAKKALNHKIKHVVKEGGRAGKALMINTNTIITTVQILGAAGGAAKAAKVVSVTTGVMSALFLALDIFFLAKDSHKLRKGAKTKFASKIREVCKELQDGLLELNKVKTQLQKTMDGIEVEELEEIDEVEVQVEDDFESDPKKLAELEQELDLLEEKLDKKIEEDQKKTREMEKAQNEKNKMEKKEKHVKQKEDPKKKVEQMRENISNKEKESKKKQGEVESNSECKLEKLPDEEEKEQISVKSKEDLKEQFQKGSNKDKETENQVKAGKETHESKRHKAKEDTGADRRSEEKVRNVKEQEEVKSRLGNVKRDERSEKLNSERVEAERENQSRKSSRADEGRMKPEWKRPTKEKQVESDSTRRHSSRSDEDRDRGSKCEIRKIDAERESSSQHLQRLTSKIENWRSMEEERAMKDWRGETVKSRGDWESNRESKREMKREDREDRKGSNQSHHRKVTAPLGDQRERAGEKQGSRVEMMRKRFETMGVEEEKEEEKGKRREEGESWRRKQDRGHEHSQGRARPRSNAVLGDGLYI</sequence>
<feature type="compositionally biased region" description="Basic and acidic residues" evidence="2">
    <location>
        <begin position="763"/>
        <end position="915"/>
    </location>
</feature>
<dbReference type="STRING" id="205130.ENSMAMP00000011909"/>
<feature type="compositionally biased region" description="Basic and acidic residues" evidence="2">
    <location>
        <begin position="927"/>
        <end position="972"/>
    </location>
</feature>
<name>A0A3Q3LRC3_9TELE</name>
<reference evidence="3" key="2">
    <citation type="submission" date="2025-09" db="UniProtKB">
        <authorList>
            <consortium name="Ensembl"/>
        </authorList>
    </citation>
    <scope>IDENTIFICATION</scope>
</reference>
<dbReference type="Ensembl" id="ENSMAMT00000012228.2">
    <property type="protein sequence ID" value="ENSMAMP00000011909.1"/>
    <property type="gene ID" value="ENSMAMG00000008061.2"/>
</dbReference>
<feature type="compositionally biased region" description="Polar residues" evidence="2">
    <location>
        <begin position="200"/>
        <end position="219"/>
    </location>
</feature>
<feature type="region of interest" description="Disordered" evidence="2">
    <location>
        <begin position="146"/>
        <end position="167"/>
    </location>
</feature>
<feature type="compositionally biased region" description="Polar residues" evidence="2">
    <location>
        <begin position="71"/>
        <end position="83"/>
    </location>
</feature>
<dbReference type="GO" id="GO:0006869">
    <property type="term" value="P:lipid transport"/>
    <property type="evidence" value="ECO:0007669"/>
    <property type="project" value="InterPro"/>
</dbReference>
<dbReference type="Pfam" id="PF05461">
    <property type="entry name" value="ApoL"/>
    <property type="match status" value="1"/>
</dbReference>
<evidence type="ECO:0000313" key="4">
    <source>
        <dbReference type="Proteomes" id="UP000261640"/>
    </source>
</evidence>
<comment type="similarity">
    <text evidence="1">Belongs to the apolipoprotein L family.</text>
</comment>
<feature type="compositionally biased region" description="Polar residues" evidence="2">
    <location>
        <begin position="916"/>
        <end position="926"/>
    </location>
</feature>
<feature type="compositionally biased region" description="Basic and acidic residues" evidence="2">
    <location>
        <begin position="987"/>
        <end position="1008"/>
    </location>
</feature>
<dbReference type="AlphaFoldDB" id="A0A3Q3LRC3"/>
<feature type="compositionally biased region" description="Polar residues" evidence="2">
    <location>
        <begin position="106"/>
        <end position="132"/>
    </location>
</feature>
<feature type="compositionally biased region" description="Basic and acidic residues" evidence="2">
    <location>
        <begin position="19"/>
        <end position="44"/>
    </location>
</feature>
<dbReference type="PANTHER" id="PTHR14096:SF34">
    <property type="entry name" value="APOLIPOPROTEIN L3-LIKE-RELATED"/>
    <property type="match status" value="1"/>
</dbReference>
<dbReference type="InterPro" id="IPR008405">
    <property type="entry name" value="ApoL"/>
</dbReference>
<proteinExistence type="inferred from homology"/>
<feature type="region of interest" description="Disordered" evidence="2">
    <location>
        <begin position="185"/>
        <end position="261"/>
    </location>
</feature>
<accession>A0A3Q3LRC3</accession>
<reference evidence="3" key="1">
    <citation type="submission" date="2025-08" db="UniProtKB">
        <authorList>
            <consortium name="Ensembl"/>
        </authorList>
    </citation>
    <scope>IDENTIFICATION</scope>
</reference>
<feature type="region of interest" description="Disordered" evidence="2">
    <location>
        <begin position="1"/>
        <end position="132"/>
    </location>
</feature>
<keyword evidence="4" id="KW-1185">Reference proteome</keyword>